<dbReference type="Pfam" id="PF00288">
    <property type="entry name" value="GHMP_kinases_N"/>
    <property type="match status" value="1"/>
</dbReference>
<dbReference type="PRINTS" id="PR00959">
    <property type="entry name" value="MEVGALKINASE"/>
</dbReference>
<dbReference type="GO" id="GO:0016301">
    <property type="term" value="F:kinase activity"/>
    <property type="evidence" value="ECO:0007669"/>
    <property type="project" value="UniProtKB-KW"/>
</dbReference>
<evidence type="ECO:0000256" key="5">
    <source>
        <dbReference type="ARBA" id="ARBA00022516"/>
    </source>
</evidence>
<keyword evidence="11" id="KW-0443">Lipid metabolism</keyword>
<organism evidence="15 16">
    <name type="scientific">Nocardia rhizosphaerihabitans</name>
    <dbReference type="NCBI Taxonomy" id="1691570"/>
    <lineage>
        <taxon>Bacteria</taxon>
        <taxon>Bacillati</taxon>
        <taxon>Actinomycetota</taxon>
        <taxon>Actinomycetes</taxon>
        <taxon>Mycobacteriales</taxon>
        <taxon>Nocardiaceae</taxon>
        <taxon>Nocardia</taxon>
    </lineage>
</organism>
<dbReference type="Gene3D" id="3.30.230.10">
    <property type="match status" value="1"/>
</dbReference>
<reference evidence="16" key="1">
    <citation type="journal article" date="2019" name="Int. J. Syst. Evol. Microbiol.">
        <title>The Global Catalogue of Microorganisms (GCM) 10K type strain sequencing project: providing services to taxonomists for standard genome sequencing and annotation.</title>
        <authorList>
            <consortium name="The Broad Institute Genomics Platform"/>
            <consortium name="The Broad Institute Genome Sequencing Center for Infectious Disease"/>
            <person name="Wu L."/>
            <person name="Ma J."/>
        </authorList>
    </citation>
    <scope>NUCLEOTIDE SEQUENCE [LARGE SCALE GENOMIC DNA]</scope>
    <source>
        <strain evidence="16">CGMCC 4.7329</strain>
    </source>
</reference>
<dbReference type="PROSITE" id="PS00627">
    <property type="entry name" value="GHMP_KINASES_ATP"/>
    <property type="match status" value="1"/>
</dbReference>
<evidence type="ECO:0000256" key="10">
    <source>
        <dbReference type="ARBA" id="ARBA00022842"/>
    </source>
</evidence>
<dbReference type="InterPro" id="IPR006204">
    <property type="entry name" value="GHMP_kinase_N_dom"/>
</dbReference>
<protein>
    <recommendedName>
        <fullName evidence="3">mevalonate kinase</fullName>
        <ecNumber evidence="3">2.7.1.36</ecNumber>
    </recommendedName>
</protein>
<dbReference type="InterPro" id="IPR013750">
    <property type="entry name" value="GHMP_kinase_C_dom"/>
</dbReference>
<feature type="domain" description="GHMP kinase C-terminal" evidence="14">
    <location>
        <begin position="265"/>
        <end position="343"/>
    </location>
</feature>
<dbReference type="SUPFAM" id="SSF55060">
    <property type="entry name" value="GHMP Kinase, C-terminal domain"/>
    <property type="match status" value="1"/>
</dbReference>
<dbReference type="InterPro" id="IPR006203">
    <property type="entry name" value="GHMP_knse_ATP-bd_CS"/>
</dbReference>
<comment type="similarity">
    <text evidence="2">Belongs to the GHMP kinase family. Mevalonate kinase subfamily.</text>
</comment>
<evidence type="ECO:0000256" key="8">
    <source>
        <dbReference type="ARBA" id="ARBA00022777"/>
    </source>
</evidence>
<dbReference type="EMBL" id="BMNE01000001">
    <property type="protein sequence ID" value="GGN67432.1"/>
    <property type="molecule type" value="Genomic_DNA"/>
</dbReference>
<evidence type="ECO:0000256" key="1">
    <source>
        <dbReference type="ARBA" id="ARBA00004496"/>
    </source>
</evidence>
<dbReference type="SUPFAM" id="SSF54211">
    <property type="entry name" value="Ribosomal protein S5 domain 2-like"/>
    <property type="match status" value="1"/>
</dbReference>
<dbReference type="InterPro" id="IPR014721">
    <property type="entry name" value="Ribsml_uS5_D2-typ_fold_subgr"/>
</dbReference>
<keyword evidence="5" id="KW-0444">Lipid biosynthesis</keyword>
<evidence type="ECO:0000256" key="12">
    <source>
        <dbReference type="ARBA" id="ARBA00029438"/>
    </source>
</evidence>
<evidence type="ECO:0000256" key="3">
    <source>
        <dbReference type="ARBA" id="ARBA00012103"/>
    </source>
</evidence>
<keyword evidence="8 15" id="KW-0418">Kinase</keyword>
<evidence type="ECO:0000313" key="16">
    <source>
        <dbReference type="Proteomes" id="UP000658127"/>
    </source>
</evidence>
<evidence type="ECO:0000256" key="4">
    <source>
        <dbReference type="ARBA" id="ARBA00022490"/>
    </source>
</evidence>
<dbReference type="InterPro" id="IPR020568">
    <property type="entry name" value="Ribosomal_Su5_D2-typ_SF"/>
</dbReference>
<dbReference type="PANTHER" id="PTHR43290:SF2">
    <property type="entry name" value="MEVALONATE KINASE"/>
    <property type="match status" value="1"/>
</dbReference>
<evidence type="ECO:0000259" key="13">
    <source>
        <dbReference type="Pfam" id="PF00288"/>
    </source>
</evidence>
<name>A0ABQ2K546_9NOCA</name>
<evidence type="ECO:0000256" key="2">
    <source>
        <dbReference type="ARBA" id="ARBA00006495"/>
    </source>
</evidence>
<keyword evidence="9" id="KW-0067">ATP-binding</keyword>
<keyword evidence="6" id="KW-0808">Transferase</keyword>
<proteinExistence type="inferred from homology"/>
<dbReference type="Gene3D" id="3.30.70.890">
    <property type="entry name" value="GHMP kinase, C-terminal domain"/>
    <property type="match status" value="1"/>
</dbReference>
<dbReference type="Pfam" id="PF08544">
    <property type="entry name" value="GHMP_kinases_C"/>
    <property type="match status" value="1"/>
</dbReference>
<evidence type="ECO:0000256" key="9">
    <source>
        <dbReference type="ARBA" id="ARBA00022840"/>
    </source>
</evidence>
<dbReference type="NCBIfam" id="TIGR00549">
    <property type="entry name" value="mevalon_kin"/>
    <property type="match status" value="1"/>
</dbReference>
<keyword evidence="10" id="KW-0460">Magnesium</keyword>
<evidence type="ECO:0000259" key="14">
    <source>
        <dbReference type="Pfam" id="PF08544"/>
    </source>
</evidence>
<gene>
    <name evidence="15" type="ORF">GCM10011610_03610</name>
</gene>
<dbReference type="InterPro" id="IPR006205">
    <property type="entry name" value="Mev_gal_kin"/>
</dbReference>
<comment type="caution">
    <text evidence="15">The sequence shown here is derived from an EMBL/GenBank/DDBJ whole genome shotgun (WGS) entry which is preliminary data.</text>
</comment>
<keyword evidence="7" id="KW-0547">Nucleotide-binding</keyword>
<keyword evidence="16" id="KW-1185">Reference proteome</keyword>
<accession>A0ABQ2K546</accession>
<sequence length="373" mass="37784">MPPGAFPVRGRAGRTLPEFGRGIDVNGHPVRERIRHNSTGTGLVPGVGHSYAKAILLGEHTVVHGTPAIAFPLPALPVRALARRGAVGVQSDVPAEGGFRFLAGDPHTVTTASGPRVAVEEALRRWGFDGDVVEVVVECDIPLARGLGSSAACAGAAVRAVADLYGRTVDPGTLYELVQCGEQVAHGRASGIDAGAVLASGPILFHRGSARPMDIGLDAALVIADTGVPGSTQLAVAGVRRTLERDPRAAERLMARAADLIGSAAADLSAGRAESLGTTMLEFQGLLAELGVSTPHIDTLVTAALDAGAYGAKLTGAGLGGCVLALTETGAAPAVSAAVRRAGAVQTWTVGTASLRSASLSPSASRPEPDTRP</sequence>
<evidence type="ECO:0000256" key="6">
    <source>
        <dbReference type="ARBA" id="ARBA00022679"/>
    </source>
</evidence>
<evidence type="ECO:0000313" key="15">
    <source>
        <dbReference type="EMBL" id="GGN67432.1"/>
    </source>
</evidence>
<comment type="subcellular location">
    <subcellularLocation>
        <location evidence="1">Cytoplasm</location>
    </subcellularLocation>
</comment>
<dbReference type="EC" id="2.7.1.36" evidence="3"/>
<keyword evidence="4" id="KW-0963">Cytoplasm</keyword>
<evidence type="ECO:0000256" key="11">
    <source>
        <dbReference type="ARBA" id="ARBA00023098"/>
    </source>
</evidence>
<comment type="pathway">
    <text evidence="12">Isoprenoid biosynthesis; isopentenyl diphosphate biosynthesis via mevalonate pathway; isopentenyl diphosphate from (R)-mevalonate: step 1/3.</text>
</comment>
<dbReference type="InterPro" id="IPR036554">
    <property type="entry name" value="GHMP_kinase_C_sf"/>
</dbReference>
<evidence type="ECO:0000256" key="7">
    <source>
        <dbReference type="ARBA" id="ARBA00022741"/>
    </source>
</evidence>
<dbReference type="Proteomes" id="UP000658127">
    <property type="component" value="Unassembled WGS sequence"/>
</dbReference>
<dbReference type="PANTHER" id="PTHR43290">
    <property type="entry name" value="MEVALONATE KINASE"/>
    <property type="match status" value="1"/>
</dbReference>
<feature type="domain" description="GHMP kinase N-terminal" evidence="13">
    <location>
        <begin position="118"/>
        <end position="198"/>
    </location>
</feature>